<dbReference type="Pfam" id="PF01979">
    <property type="entry name" value="Amidohydro_1"/>
    <property type="match status" value="1"/>
</dbReference>
<dbReference type="EMBL" id="PVXL01000023">
    <property type="protein sequence ID" value="PRR76107.1"/>
    <property type="molecule type" value="Genomic_DNA"/>
</dbReference>
<comment type="caution">
    <text evidence="3">The sequence shown here is derived from an EMBL/GenBank/DDBJ whole genome shotgun (WGS) entry which is preliminary data.</text>
</comment>
<reference evidence="3 4" key="1">
    <citation type="submission" date="2018-03" db="EMBL/GenBank/DDBJ databases">
        <title>Genome sequence of Moorella stamsii DSM 26217.</title>
        <authorList>
            <person name="Poehlein A."/>
            <person name="Daniel R."/>
        </authorList>
    </citation>
    <scope>NUCLEOTIDE SEQUENCE [LARGE SCALE GENOMIC DNA]</scope>
    <source>
        <strain evidence="4">DSM 26217</strain>
    </source>
</reference>
<dbReference type="InterPro" id="IPR050287">
    <property type="entry name" value="MTA/SAH_deaminase"/>
</dbReference>
<name>A0A9X7J5U3_9FIRM</name>
<dbReference type="SUPFAM" id="SSF51338">
    <property type="entry name" value="Composite domain of metallo-dependent hydrolases"/>
    <property type="match status" value="1"/>
</dbReference>
<dbReference type="EC" id="3.8.1.8" evidence="3"/>
<dbReference type="GO" id="GO:0018788">
    <property type="term" value="F:atrazine chlorohydrolase activity"/>
    <property type="evidence" value="ECO:0007669"/>
    <property type="project" value="UniProtKB-EC"/>
</dbReference>
<keyword evidence="4" id="KW-1185">Reference proteome</keyword>
<feature type="domain" description="Amidohydrolase-related" evidence="2">
    <location>
        <begin position="1"/>
        <end position="88"/>
    </location>
</feature>
<proteinExistence type="predicted"/>
<dbReference type="AlphaFoldDB" id="A0A9X7J5U3"/>
<dbReference type="GO" id="GO:0016810">
    <property type="term" value="F:hydrolase activity, acting on carbon-nitrogen (but not peptide) bonds"/>
    <property type="evidence" value="ECO:0007669"/>
    <property type="project" value="InterPro"/>
</dbReference>
<dbReference type="PANTHER" id="PTHR43794">
    <property type="entry name" value="AMINOHYDROLASE SSNA-RELATED"/>
    <property type="match status" value="1"/>
</dbReference>
<gene>
    <name evidence="3" type="primary">atzA</name>
    <name evidence="3" type="ORF">MOST_07280</name>
</gene>
<dbReference type="PANTHER" id="PTHR43794:SF11">
    <property type="entry name" value="AMIDOHYDROLASE-RELATED DOMAIN-CONTAINING PROTEIN"/>
    <property type="match status" value="1"/>
</dbReference>
<dbReference type="Proteomes" id="UP000239430">
    <property type="component" value="Unassembled WGS sequence"/>
</dbReference>
<dbReference type="Gene3D" id="3.20.20.140">
    <property type="entry name" value="Metal-dependent hydrolases"/>
    <property type="match status" value="1"/>
</dbReference>
<protein>
    <submittedName>
        <fullName evidence="3">Atrazine chlorohydrolase</fullName>
        <ecNumber evidence="3">3.8.1.8</ecNumber>
    </submittedName>
</protein>
<keyword evidence="1 3" id="KW-0378">Hydrolase</keyword>
<evidence type="ECO:0000313" key="4">
    <source>
        <dbReference type="Proteomes" id="UP000239430"/>
    </source>
</evidence>
<dbReference type="InterPro" id="IPR006680">
    <property type="entry name" value="Amidohydro-rel"/>
</dbReference>
<organism evidence="3 4">
    <name type="scientific">Neomoorella stamsii</name>
    <dbReference type="NCBI Taxonomy" id="1266720"/>
    <lineage>
        <taxon>Bacteria</taxon>
        <taxon>Bacillati</taxon>
        <taxon>Bacillota</taxon>
        <taxon>Clostridia</taxon>
        <taxon>Neomoorellales</taxon>
        <taxon>Neomoorellaceae</taxon>
        <taxon>Neomoorella</taxon>
    </lineage>
</organism>
<evidence type="ECO:0000313" key="3">
    <source>
        <dbReference type="EMBL" id="PRR76107.1"/>
    </source>
</evidence>
<sequence>MRMANFLPKAVGEDPTFPTAFDVLSMATAGAATVFPGTGCITAGGKADLILIDPSFSHLTPNWNTYSSLVYSAQVTDVRTVIINGKIIMKDWEFLTVDEAAIKREVRARAEHLVSFGQIR</sequence>
<accession>A0A9X7J5U3</accession>
<dbReference type="InterPro" id="IPR011059">
    <property type="entry name" value="Metal-dep_hydrolase_composite"/>
</dbReference>
<dbReference type="Gene3D" id="2.30.40.10">
    <property type="entry name" value="Urease, subunit C, domain 1"/>
    <property type="match status" value="1"/>
</dbReference>
<evidence type="ECO:0000256" key="1">
    <source>
        <dbReference type="ARBA" id="ARBA00022801"/>
    </source>
</evidence>
<evidence type="ECO:0000259" key="2">
    <source>
        <dbReference type="Pfam" id="PF01979"/>
    </source>
</evidence>